<keyword evidence="3" id="KW-1185">Reference proteome</keyword>
<reference evidence="4" key="1">
    <citation type="submission" date="2022-11" db="UniProtKB">
        <authorList>
            <consortium name="WormBaseParasite"/>
        </authorList>
    </citation>
    <scope>IDENTIFICATION</scope>
</reference>
<organism evidence="3 4">
    <name type="scientific">Plectus sambesii</name>
    <dbReference type="NCBI Taxonomy" id="2011161"/>
    <lineage>
        <taxon>Eukaryota</taxon>
        <taxon>Metazoa</taxon>
        <taxon>Ecdysozoa</taxon>
        <taxon>Nematoda</taxon>
        <taxon>Chromadorea</taxon>
        <taxon>Plectida</taxon>
        <taxon>Plectina</taxon>
        <taxon>Plectoidea</taxon>
        <taxon>Plectidae</taxon>
        <taxon>Plectus</taxon>
    </lineage>
</organism>
<evidence type="ECO:0000313" key="4">
    <source>
        <dbReference type="WBParaSite" id="PSAMB.scaffold4867size13306.g25445.t1"/>
    </source>
</evidence>
<dbReference type="AlphaFoldDB" id="A0A914WRF3"/>
<feature type="region of interest" description="Disordered" evidence="1">
    <location>
        <begin position="290"/>
        <end position="331"/>
    </location>
</feature>
<dbReference type="WBParaSite" id="PSAMB.scaffold4867size13306.g25445.t1">
    <property type="protein sequence ID" value="PSAMB.scaffold4867size13306.g25445.t1"/>
    <property type="gene ID" value="PSAMB.scaffold4867size13306.g25445"/>
</dbReference>
<evidence type="ECO:0000256" key="2">
    <source>
        <dbReference type="SAM" id="SignalP"/>
    </source>
</evidence>
<accession>A0A914WRF3</accession>
<feature type="region of interest" description="Disordered" evidence="1">
    <location>
        <begin position="357"/>
        <end position="458"/>
    </location>
</feature>
<feature type="compositionally biased region" description="Polar residues" evidence="1">
    <location>
        <begin position="293"/>
        <end position="320"/>
    </location>
</feature>
<feature type="compositionally biased region" description="Low complexity" evidence="1">
    <location>
        <begin position="477"/>
        <end position="489"/>
    </location>
</feature>
<protein>
    <submittedName>
        <fullName evidence="4">Apple domain-containing protein</fullName>
    </submittedName>
</protein>
<proteinExistence type="predicted"/>
<feature type="compositionally biased region" description="Polar residues" evidence="1">
    <location>
        <begin position="228"/>
        <end position="241"/>
    </location>
</feature>
<feature type="compositionally biased region" description="Low complexity" evidence="1">
    <location>
        <begin position="321"/>
        <end position="331"/>
    </location>
</feature>
<name>A0A914WRF3_9BILA</name>
<evidence type="ECO:0000313" key="3">
    <source>
        <dbReference type="Proteomes" id="UP000887566"/>
    </source>
</evidence>
<feature type="region of interest" description="Disordered" evidence="1">
    <location>
        <begin position="209"/>
        <end position="278"/>
    </location>
</feature>
<feature type="compositionally biased region" description="Low complexity" evidence="1">
    <location>
        <begin position="242"/>
        <end position="258"/>
    </location>
</feature>
<feature type="compositionally biased region" description="Polar residues" evidence="1">
    <location>
        <begin position="448"/>
        <end position="458"/>
    </location>
</feature>
<feature type="compositionally biased region" description="Polar residues" evidence="1">
    <location>
        <begin position="490"/>
        <end position="506"/>
    </location>
</feature>
<feature type="compositionally biased region" description="Low complexity" evidence="1">
    <location>
        <begin position="396"/>
        <end position="447"/>
    </location>
</feature>
<feature type="compositionally biased region" description="Low complexity" evidence="1">
    <location>
        <begin position="368"/>
        <end position="387"/>
    </location>
</feature>
<feature type="region of interest" description="Disordered" evidence="1">
    <location>
        <begin position="476"/>
        <end position="506"/>
    </location>
</feature>
<feature type="signal peptide" evidence="2">
    <location>
        <begin position="1"/>
        <end position="23"/>
    </location>
</feature>
<feature type="compositionally biased region" description="Polar residues" evidence="1">
    <location>
        <begin position="259"/>
        <end position="277"/>
    </location>
</feature>
<keyword evidence="2" id="KW-0732">Signal</keyword>
<dbReference type="Proteomes" id="UP000887566">
    <property type="component" value="Unplaced"/>
</dbReference>
<evidence type="ECO:0000256" key="1">
    <source>
        <dbReference type="SAM" id="MobiDB-lite"/>
    </source>
</evidence>
<feature type="chain" id="PRO_5037494748" evidence="2">
    <location>
        <begin position="24"/>
        <end position="598"/>
    </location>
</feature>
<sequence length="598" mass="62195">MIFSLTHFLAVYFIVSSTDVVHGQTTKQCLDYDNSMHGTIDTAIFDNSCVISIHVPKQQFWDSLNVCNKIVAGLGSVCQIVQMKTTDDIASLNKTGIIKPTDKFYVGIIRDNSGAWLWKSYNDTQPASPLWHSTAAANQLLDDSALTMAAYMGGDGLVKVSVTEFVPTGFVCQCRNPDVPILPVTSAPAPNGESSSSAASTAVLSSAAPSTAASNSSSETTSLWNTSATDPVSSSAATTLYPSGTSSSESSAFTSPATNGTSTNAHENDTSSSTNEFSTTATNVTAVPTASNGEVSSTQSPSASVTPSTQSTLNNLTIEPSSSSISHSSMITSVTEHPTTMLETIIAQSSTIAQQSTASIAHSTASDENSNTTSPSSWESTSSTPNTINATEFTDTTAGEAATSSATEETSTALSTQSASSMNSTQTELLSTSPLETTESATTASLPMTTPSVTANTTDDNSATLIIVVTTENAVQSSSTSEAVATESVQPTITPTTPSDELPTVPTTAQSQLECGWHMTNGAVNISSITTANKGAKANNPDQCRTFCNMKMIQNCAAYAFTTTISMLNGFNCILFPPLPSSTYQTGDFDLYQNGGNC</sequence>
<feature type="compositionally biased region" description="Low complexity" evidence="1">
    <location>
        <begin position="209"/>
        <end position="227"/>
    </location>
</feature>